<dbReference type="AlphaFoldDB" id="A0A9D4C869"/>
<gene>
    <name evidence="1" type="ORF">DPMN_061561</name>
</gene>
<dbReference type="EMBL" id="JAIWYP010000013">
    <property type="protein sequence ID" value="KAH3718754.1"/>
    <property type="molecule type" value="Genomic_DNA"/>
</dbReference>
<evidence type="ECO:0000313" key="1">
    <source>
        <dbReference type="EMBL" id="KAH3718754.1"/>
    </source>
</evidence>
<reference evidence="1" key="1">
    <citation type="journal article" date="2019" name="bioRxiv">
        <title>The Genome of the Zebra Mussel, Dreissena polymorpha: A Resource for Invasive Species Research.</title>
        <authorList>
            <person name="McCartney M.A."/>
            <person name="Auch B."/>
            <person name="Kono T."/>
            <person name="Mallez S."/>
            <person name="Zhang Y."/>
            <person name="Obille A."/>
            <person name="Becker A."/>
            <person name="Abrahante J.E."/>
            <person name="Garbe J."/>
            <person name="Badalamenti J.P."/>
            <person name="Herman A."/>
            <person name="Mangelson H."/>
            <person name="Liachko I."/>
            <person name="Sullivan S."/>
            <person name="Sone E.D."/>
            <person name="Koren S."/>
            <person name="Silverstein K.A.T."/>
            <person name="Beckman K.B."/>
            <person name="Gohl D.M."/>
        </authorList>
    </citation>
    <scope>NUCLEOTIDE SEQUENCE</scope>
    <source>
        <strain evidence="1">Duluth1</strain>
        <tissue evidence="1">Whole animal</tissue>
    </source>
</reference>
<reference evidence="1" key="2">
    <citation type="submission" date="2020-11" db="EMBL/GenBank/DDBJ databases">
        <authorList>
            <person name="McCartney M.A."/>
            <person name="Auch B."/>
            <person name="Kono T."/>
            <person name="Mallez S."/>
            <person name="Becker A."/>
            <person name="Gohl D.M."/>
            <person name="Silverstein K.A.T."/>
            <person name="Koren S."/>
            <person name="Bechman K.B."/>
            <person name="Herman A."/>
            <person name="Abrahante J.E."/>
            <person name="Garbe J."/>
        </authorList>
    </citation>
    <scope>NUCLEOTIDE SEQUENCE</scope>
    <source>
        <strain evidence="1">Duluth1</strain>
        <tissue evidence="1">Whole animal</tissue>
    </source>
</reference>
<protein>
    <submittedName>
        <fullName evidence="1">Uncharacterized protein</fullName>
    </submittedName>
</protein>
<keyword evidence="2" id="KW-1185">Reference proteome</keyword>
<organism evidence="1 2">
    <name type="scientific">Dreissena polymorpha</name>
    <name type="common">Zebra mussel</name>
    <name type="synonym">Mytilus polymorpha</name>
    <dbReference type="NCBI Taxonomy" id="45954"/>
    <lineage>
        <taxon>Eukaryota</taxon>
        <taxon>Metazoa</taxon>
        <taxon>Spiralia</taxon>
        <taxon>Lophotrochozoa</taxon>
        <taxon>Mollusca</taxon>
        <taxon>Bivalvia</taxon>
        <taxon>Autobranchia</taxon>
        <taxon>Heteroconchia</taxon>
        <taxon>Euheterodonta</taxon>
        <taxon>Imparidentia</taxon>
        <taxon>Neoheterodontei</taxon>
        <taxon>Myida</taxon>
        <taxon>Dreissenoidea</taxon>
        <taxon>Dreissenidae</taxon>
        <taxon>Dreissena</taxon>
    </lineage>
</organism>
<name>A0A9D4C869_DREPO</name>
<sequence>MKMDLASLNVLLNPSIEKDSMVKDIDVVAEYLCSVGFEGCLESQGMLMTYIHSLVDNSSKLVCSTTNSANSALN</sequence>
<evidence type="ECO:0000313" key="2">
    <source>
        <dbReference type="Proteomes" id="UP000828390"/>
    </source>
</evidence>
<dbReference type="Proteomes" id="UP000828390">
    <property type="component" value="Unassembled WGS sequence"/>
</dbReference>
<proteinExistence type="predicted"/>
<accession>A0A9D4C869</accession>
<comment type="caution">
    <text evidence="1">The sequence shown here is derived from an EMBL/GenBank/DDBJ whole genome shotgun (WGS) entry which is preliminary data.</text>
</comment>